<comment type="subcellular location">
    <subcellularLocation>
        <location evidence="6">Cell membrane</location>
        <topology evidence="6">Multi-pass membrane protein</topology>
    </subcellularLocation>
    <subcellularLocation>
        <location evidence="1">Membrane</location>
        <topology evidence="1">Multi-pass membrane protein</topology>
    </subcellularLocation>
</comment>
<evidence type="ECO:0000256" key="1">
    <source>
        <dbReference type="ARBA" id="ARBA00004141"/>
    </source>
</evidence>
<evidence type="ECO:0000256" key="5">
    <source>
        <dbReference type="ARBA" id="ARBA00023136"/>
    </source>
</evidence>
<feature type="transmembrane region" description="Helical" evidence="7">
    <location>
        <begin position="15"/>
        <end position="35"/>
    </location>
</feature>
<keyword evidence="3 6" id="KW-0812">Transmembrane</keyword>
<dbReference type="SUPFAM" id="SSF81345">
    <property type="entry name" value="ABC transporter involved in vitamin B12 uptake, BtuC"/>
    <property type="match status" value="1"/>
</dbReference>
<evidence type="ECO:0000256" key="3">
    <source>
        <dbReference type="ARBA" id="ARBA00022692"/>
    </source>
</evidence>
<comment type="caution">
    <text evidence="8">The sequence shown here is derived from an EMBL/GenBank/DDBJ whole genome shotgun (WGS) entry which is preliminary data.</text>
</comment>
<evidence type="ECO:0000256" key="6">
    <source>
        <dbReference type="RuleBase" id="RU003943"/>
    </source>
</evidence>
<sequence>MLLLEFLNYRFMKRALLAGNLVGIVAPLVGVFLNLRRLSLIGHALSHVALAGVAIGLFAGFFPIYSAIIVSIIAALAIEKLRRDYADYAELSLAIILAAGLGIATILINLSQRSAGIQSYLFGSISLVGSRDIYIILFLTLIIIAIIVKYYYGFFFLAFNEDEARLAGVPAKPLNIIFMIVTSLTVALSIQIVGTLLIASLITIPVATGMLLGKSFKMTIFYSIFFSLISVNSGIILSFYYDLASGGTIILFSVLLLLVVIFIKKVFNIN</sequence>
<feature type="transmembrane region" description="Helical" evidence="7">
    <location>
        <begin position="90"/>
        <end position="112"/>
    </location>
</feature>
<feature type="transmembrane region" description="Helical" evidence="7">
    <location>
        <begin position="47"/>
        <end position="78"/>
    </location>
</feature>
<evidence type="ECO:0000256" key="7">
    <source>
        <dbReference type="SAM" id="Phobius"/>
    </source>
</evidence>
<dbReference type="AlphaFoldDB" id="A0AAW4X0K3"/>
<protein>
    <submittedName>
        <fullName evidence="8">Metal ABC transporter permease</fullName>
    </submittedName>
</protein>
<dbReference type="Proteomes" id="UP001199296">
    <property type="component" value="Unassembled WGS sequence"/>
</dbReference>
<gene>
    <name evidence="8" type="ORF">LJ207_08365</name>
</gene>
<dbReference type="InterPro" id="IPR001626">
    <property type="entry name" value="ABC_TroCD"/>
</dbReference>
<dbReference type="Pfam" id="PF00950">
    <property type="entry name" value="ABC-3"/>
    <property type="match status" value="1"/>
</dbReference>
<feature type="transmembrane region" description="Helical" evidence="7">
    <location>
        <begin position="219"/>
        <end position="241"/>
    </location>
</feature>
<dbReference type="RefSeq" id="WP_229346005.1">
    <property type="nucleotide sequence ID" value="NZ_JAJFAT010000010.1"/>
</dbReference>
<dbReference type="Gene3D" id="1.10.3470.10">
    <property type="entry name" value="ABC transporter involved in vitamin B12 uptake, BtuC"/>
    <property type="match status" value="1"/>
</dbReference>
<organism evidence="8 9">
    <name type="scientific">Halanaerobium polyolivorans</name>
    <dbReference type="NCBI Taxonomy" id="2886943"/>
    <lineage>
        <taxon>Bacteria</taxon>
        <taxon>Bacillati</taxon>
        <taxon>Bacillota</taxon>
        <taxon>Clostridia</taxon>
        <taxon>Halanaerobiales</taxon>
        <taxon>Halanaerobiaceae</taxon>
        <taxon>Halanaerobium</taxon>
    </lineage>
</organism>
<accession>A0AAW4X0K3</accession>
<evidence type="ECO:0000313" key="9">
    <source>
        <dbReference type="Proteomes" id="UP001199296"/>
    </source>
</evidence>
<feature type="transmembrane region" description="Helical" evidence="7">
    <location>
        <begin position="133"/>
        <end position="154"/>
    </location>
</feature>
<comment type="similarity">
    <text evidence="2 6">Belongs to the ABC-3 integral membrane protein family.</text>
</comment>
<keyword evidence="6" id="KW-0813">Transport</keyword>
<dbReference type="PANTHER" id="PTHR30477">
    <property type="entry name" value="ABC-TRANSPORTER METAL-BINDING PROTEIN"/>
    <property type="match status" value="1"/>
</dbReference>
<keyword evidence="5 7" id="KW-0472">Membrane</keyword>
<dbReference type="GO" id="GO:0043190">
    <property type="term" value="C:ATP-binding cassette (ABC) transporter complex"/>
    <property type="evidence" value="ECO:0007669"/>
    <property type="project" value="InterPro"/>
</dbReference>
<reference evidence="8 9" key="1">
    <citation type="submission" date="2021-10" db="EMBL/GenBank/DDBJ databases">
        <authorList>
            <person name="Grouzdev D.S."/>
            <person name="Pantiukh K.S."/>
            <person name="Krutkina M.S."/>
        </authorList>
    </citation>
    <scope>NUCLEOTIDE SEQUENCE [LARGE SCALE GENOMIC DNA]</scope>
    <source>
        <strain evidence="8 9">Z-7514</strain>
    </source>
</reference>
<name>A0AAW4X0K3_9FIRM</name>
<dbReference type="InterPro" id="IPR037294">
    <property type="entry name" value="ABC_BtuC-like"/>
</dbReference>
<evidence type="ECO:0000256" key="2">
    <source>
        <dbReference type="ARBA" id="ARBA00008034"/>
    </source>
</evidence>
<keyword evidence="4 7" id="KW-1133">Transmembrane helix</keyword>
<evidence type="ECO:0000313" key="8">
    <source>
        <dbReference type="EMBL" id="MCC3145335.1"/>
    </source>
</evidence>
<dbReference type="EMBL" id="JAJFAT010000010">
    <property type="protein sequence ID" value="MCC3145335.1"/>
    <property type="molecule type" value="Genomic_DNA"/>
</dbReference>
<proteinExistence type="inferred from homology"/>
<dbReference type="GO" id="GO:0010043">
    <property type="term" value="P:response to zinc ion"/>
    <property type="evidence" value="ECO:0007669"/>
    <property type="project" value="TreeGrafter"/>
</dbReference>
<evidence type="ECO:0000256" key="4">
    <source>
        <dbReference type="ARBA" id="ARBA00022989"/>
    </source>
</evidence>
<feature type="transmembrane region" description="Helical" evidence="7">
    <location>
        <begin position="247"/>
        <end position="267"/>
    </location>
</feature>
<feature type="transmembrane region" description="Helical" evidence="7">
    <location>
        <begin position="174"/>
        <end position="207"/>
    </location>
</feature>
<dbReference type="PANTHER" id="PTHR30477:SF22">
    <property type="entry name" value="METAL ABC TRANSPORTER PERMEASE"/>
    <property type="match status" value="1"/>
</dbReference>
<keyword evidence="9" id="KW-1185">Reference proteome</keyword>
<dbReference type="GO" id="GO:0055085">
    <property type="term" value="P:transmembrane transport"/>
    <property type="evidence" value="ECO:0007669"/>
    <property type="project" value="InterPro"/>
</dbReference>